<gene>
    <name evidence="3" type="ORF">EW146_g7707</name>
</gene>
<proteinExistence type="predicted"/>
<protein>
    <submittedName>
        <fullName evidence="3">Uncharacterized protein</fullName>
    </submittedName>
</protein>
<evidence type="ECO:0000313" key="3">
    <source>
        <dbReference type="EMBL" id="THH12432.1"/>
    </source>
</evidence>
<name>A0A4S4LK32_9AGAM</name>
<dbReference type="EMBL" id="SGPL01000464">
    <property type="protein sequence ID" value="THH12432.1"/>
    <property type="molecule type" value="Genomic_DNA"/>
</dbReference>
<keyword evidence="2" id="KW-0472">Membrane</keyword>
<evidence type="ECO:0000313" key="4">
    <source>
        <dbReference type="Proteomes" id="UP000310158"/>
    </source>
</evidence>
<feature type="compositionally biased region" description="Polar residues" evidence="1">
    <location>
        <begin position="273"/>
        <end position="282"/>
    </location>
</feature>
<evidence type="ECO:0000256" key="1">
    <source>
        <dbReference type="SAM" id="MobiDB-lite"/>
    </source>
</evidence>
<evidence type="ECO:0000256" key="2">
    <source>
        <dbReference type="SAM" id="Phobius"/>
    </source>
</evidence>
<keyword evidence="2" id="KW-0812">Transmembrane</keyword>
<keyword evidence="4" id="KW-1185">Reference proteome</keyword>
<keyword evidence="2" id="KW-1133">Transmembrane helix</keyword>
<reference evidence="3 4" key="1">
    <citation type="submission" date="2019-02" db="EMBL/GenBank/DDBJ databases">
        <title>Genome sequencing of the rare red list fungi Bondarzewia mesenterica.</title>
        <authorList>
            <person name="Buettner E."/>
            <person name="Kellner H."/>
        </authorList>
    </citation>
    <scope>NUCLEOTIDE SEQUENCE [LARGE SCALE GENOMIC DNA]</scope>
    <source>
        <strain evidence="3 4">DSM 108281</strain>
    </source>
</reference>
<feature type="compositionally biased region" description="Basic and acidic residues" evidence="1">
    <location>
        <begin position="15"/>
        <end position="30"/>
    </location>
</feature>
<dbReference type="AlphaFoldDB" id="A0A4S4LK32"/>
<accession>A0A4S4LK32</accession>
<feature type="transmembrane region" description="Helical" evidence="2">
    <location>
        <begin position="116"/>
        <end position="137"/>
    </location>
</feature>
<feature type="transmembrane region" description="Helical" evidence="2">
    <location>
        <begin position="372"/>
        <end position="396"/>
    </location>
</feature>
<feature type="transmembrane region" description="Helical" evidence="2">
    <location>
        <begin position="450"/>
        <end position="477"/>
    </location>
</feature>
<sequence length="478" mass="52230">MGLGKLVATAAAWRESQEMRVSSQHEREDPQAALLGVEASSDGPISHSVPRRSYGATESGIEQGYGGMSRTHSPETYRNALLARVPEDRAVDEEEDEIDEELFLEERGIYIGSYKYLVSLYTLVPVVCTFLWFILAFLPPLLWHTQTPAYPAPFPELLISTSLWSLSHLLSTPLYTLASAVLPPLPSTLISTALHVLLRTFLRLAALPLLRIRHHMDYPHPQPADPAFWRVWWLALGWSLAEVAVGVAQGYDQLALYQDVLVPAARVHELGSLTQDGAQSKQLPPRSSDSSEHGESSGSAHEGSTARANASDGETAASGARPDVLRQRRPSEAEMRLEVDRDLDQLVALKAREELEELYGIPFVRIPVFVSCLLRIASIVLSLGFMLLISAAYLSAPLSIQLYPTTSVASYHPPGPIFASNAAFYITFAVVFVLHLALSLLQTSMVLPRIGIHVVAYVGFLVGLGSVFAGLGMWGALA</sequence>
<comment type="caution">
    <text evidence="3">The sequence shown here is derived from an EMBL/GenBank/DDBJ whole genome shotgun (WGS) entry which is preliminary data.</text>
</comment>
<dbReference type="OrthoDB" id="3364069at2759"/>
<dbReference type="Proteomes" id="UP000310158">
    <property type="component" value="Unassembled WGS sequence"/>
</dbReference>
<feature type="region of interest" description="Disordered" evidence="1">
    <location>
        <begin position="14"/>
        <end position="73"/>
    </location>
</feature>
<organism evidence="3 4">
    <name type="scientific">Bondarzewia mesenterica</name>
    <dbReference type="NCBI Taxonomy" id="1095465"/>
    <lineage>
        <taxon>Eukaryota</taxon>
        <taxon>Fungi</taxon>
        <taxon>Dikarya</taxon>
        <taxon>Basidiomycota</taxon>
        <taxon>Agaricomycotina</taxon>
        <taxon>Agaricomycetes</taxon>
        <taxon>Russulales</taxon>
        <taxon>Bondarzewiaceae</taxon>
        <taxon>Bondarzewia</taxon>
    </lineage>
</organism>
<feature type="transmembrane region" description="Helical" evidence="2">
    <location>
        <begin position="416"/>
        <end position="438"/>
    </location>
</feature>
<feature type="region of interest" description="Disordered" evidence="1">
    <location>
        <begin position="273"/>
        <end position="331"/>
    </location>
</feature>